<feature type="chain" id="PRO_5040148998" evidence="2">
    <location>
        <begin position="17"/>
        <end position="238"/>
    </location>
</feature>
<feature type="signal peptide" evidence="2">
    <location>
        <begin position="1"/>
        <end position="16"/>
    </location>
</feature>
<proteinExistence type="predicted"/>
<evidence type="ECO:0000313" key="4">
    <source>
        <dbReference type="Proteomes" id="UP000777438"/>
    </source>
</evidence>
<reference evidence="3 4" key="1">
    <citation type="journal article" date="2021" name="Nat. Commun.">
        <title>Genetic determinants of endophytism in the Arabidopsis root mycobiome.</title>
        <authorList>
            <person name="Mesny F."/>
            <person name="Miyauchi S."/>
            <person name="Thiergart T."/>
            <person name="Pickel B."/>
            <person name="Atanasova L."/>
            <person name="Karlsson M."/>
            <person name="Huettel B."/>
            <person name="Barry K.W."/>
            <person name="Haridas S."/>
            <person name="Chen C."/>
            <person name="Bauer D."/>
            <person name="Andreopoulos W."/>
            <person name="Pangilinan J."/>
            <person name="LaButti K."/>
            <person name="Riley R."/>
            <person name="Lipzen A."/>
            <person name="Clum A."/>
            <person name="Drula E."/>
            <person name="Henrissat B."/>
            <person name="Kohler A."/>
            <person name="Grigoriev I.V."/>
            <person name="Martin F.M."/>
            <person name="Hacquard S."/>
        </authorList>
    </citation>
    <scope>NUCLEOTIDE SEQUENCE [LARGE SCALE GENOMIC DNA]</scope>
    <source>
        <strain evidence="3 4">MPI-CAGE-CH-0241</strain>
    </source>
</reference>
<protein>
    <submittedName>
        <fullName evidence="3">Uncharacterized protein</fullName>
    </submittedName>
</protein>
<keyword evidence="2" id="KW-0732">Signal</keyword>
<keyword evidence="4" id="KW-1185">Reference proteome</keyword>
<evidence type="ECO:0000256" key="2">
    <source>
        <dbReference type="SAM" id="SignalP"/>
    </source>
</evidence>
<organism evidence="3 4">
    <name type="scientific">Thelonectria olida</name>
    <dbReference type="NCBI Taxonomy" id="1576542"/>
    <lineage>
        <taxon>Eukaryota</taxon>
        <taxon>Fungi</taxon>
        <taxon>Dikarya</taxon>
        <taxon>Ascomycota</taxon>
        <taxon>Pezizomycotina</taxon>
        <taxon>Sordariomycetes</taxon>
        <taxon>Hypocreomycetidae</taxon>
        <taxon>Hypocreales</taxon>
        <taxon>Nectriaceae</taxon>
        <taxon>Thelonectria</taxon>
    </lineage>
</organism>
<gene>
    <name evidence="3" type="ORF">B0T10DRAFT_466901</name>
</gene>
<evidence type="ECO:0000256" key="1">
    <source>
        <dbReference type="SAM" id="MobiDB-lite"/>
    </source>
</evidence>
<dbReference type="Proteomes" id="UP000777438">
    <property type="component" value="Unassembled WGS sequence"/>
</dbReference>
<comment type="caution">
    <text evidence="3">The sequence shown here is derived from an EMBL/GenBank/DDBJ whole genome shotgun (WGS) entry which is preliminary data.</text>
</comment>
<evidence type="ECO:0000313" key="3">
    <source>
        <dbReference type="EMBL" id="KAH6870966.1"/>
    </source>
</evidence>
<dbReference type="EMBL" id="JAGPYM010000061">
    <property type="protein sequence ID" value="KAH6870966.1"/>
    <property type="molecule type" value="Genomic_DNA"/>
</dbReference>
<accession>A0A9P8VQZ0</accession>
<sequence length="238" mass="24176">MKFIAVGALFLPFALAYNGFFEGVDPLCAPCLNEAIADGPSNTQSKEFANYLCMGQGASAVALCITECGMSTSGDPVESAEAEARIYIITGIVVDYCVQYYPEETCAALEGTEFAQLPPCPEIRNGGGNGENDSPSSDSEDSTTEAPAPETTEAPAPETTEDPAPETTETTGSGNSHVTYSAPGSDSTGSGPQPTSSPDSGSSGSGSSHTSAGGIPAAMGAFASWQMLTGLVMLAVNI</sequence>
<feature type="region of interest" description="Disordered" evidence="1">
    <location>
        <begin position="119"/>
        <end position="215"/>
    </location>
</feature>
<name>A0A9P8VQZ0_9HYPO</name>
<feature type="compositionally biased region" description="Low complexity" evidence="1">
    <location>
        <begin position="144"/>
        <end position="158"/>
    </location>
</feature>
<feature type="compositionally biased region" description="Low complexity" evidence="1">
    <location>
        <begin position="183"/>
        <end position="214"/>
    </location>
</feature>
<dbReference type="OrthoDB" id="5102215at2759"/>
<dbReference type="AlphaFoldDB" id="A0A9P8VQZ0"/>